<comment type="function">
    <text evidence="10">Phosphorylase is an important allosteric enzyme in carbohydrate metabolism. Enzymes from different sources differ in their regulatory mechanisms and in their natural substrates. However, all known phosphorylases share catalytic and structural properties.</text>
</comment>
<evidence type="ECO:0000256" key="4">
    <source>
        <dbReference type="ARBA" id="ARBA00022553"/>
    </source>
</evidence>
<dbReference type="EC" id="2.4.1.1" evidence="12"/>
<keyword evidence="7 12" id="KW-0808">Transferase</keyword>
<evidence type="ECO:0000256" key="8">
    <source>
        <dbReference type="ARBA" id="ARBA00022898"/>
    </source>
</evidence>
<evidence type="ECO:0000256" key="12">
    <source>
        <dbReference type="RuleBase" id="RU000587"/>
    </source>
</evidence>
<dbReference type="PANTHER" id="PTHR11468">
    <property type="entry name" value="GLYCOGEN PHOSPHORYLASE"/>
    <property type="match status" value="1"/>
</dbReference>
<dbReference type="Gene3D" id="3.40.50.2000">
    <property type="entry name" value="Glycogen Phosphorylase B"/>
    <property type="match status" value="2"/>
</dbReference>
<dbReference type="GO" id="GO:0005737">
    <property type="term" value="C:cytoplasm"/>
    <property type="evidence" value="ECO:0007669"/>
    <property type="project" value="TreeGrafter"/>
</dbReference>
<keyword evidence="6 12" id="KW-0328">Glycosyltransferase</keyword>
<dbReference type="PIRSF" id="PIRSF000460">
    <property type="entry name" value="Pprylas_GlgP"/>
    <property type="match status" value="1"/>
</dbReference>
<dbReference type="AlphaFoldDB" id="A0A1M5WUK5"/>
<accession>A0A1M5WUK5</accession>
<comment type="similarity">
    <text evidence="3 12">Belongs to the glycogen phosphorylase family.</text>
</comment>
<evidence type="ECO:0000256" key="5">
    <source>
        <dbReference type="ARBA" id="ARBA00022600"/>
    </source>
</evidence>
<dbReference type="NCBIfam" id="TIGR02093">
    <property type="entry name" value="P_ylase"/>
    <property type="match status" value="1"/>
</dbReference>
<proteinExistence type="inferred from homology"/>
<sequence>MICTIGYKHTKAKEMQMKVRGESMKFNKESFKSDFKKKIENMFGMELNDSSKLQKYVALGSLIKDYSTENWIKTNKTYKANGNKQVYYFSMEFLIGRLLKSNLINLGIEEQCADALKELNIDFNELEELEADAGLGNGGLGRLAACFLDSMASIGVPGHGCGIRYRYGLFEQKIVDGYQVEIPDNWLKEANVWETRKDNKSIIVKFNGNIVSEMKNGRLNFTHENYTAVKAVPYDTPVIGYKNNTVNNLRLWSAEMVETEEEFDFCGFSKGDYGRAQNYKSSIESISQILYPDDSHTEGKILRLKQQYFLVSAGLQSILRSYKASEKSIHDLDKYVSIHINDTHPSMAVAELMRILVDEDELTWEEAWRITTNTMSYTNHTILSEALEKWDINIFKELLPRVYSIIKEIDRRFKDEILQKHPNNWEKVNSMCIIHDGKVRMANLAIVGGHSVNGVAKLHTEILKNRELADFNRFYPNKFNNKTNGITHRRWLIQSNPKLTEAINEAIGKGWVKEPKQLVSLLKYAKNEDFKEKVYNIKKENKEVFSNHVAEKYGVKIDPNSIFDVQVKRLHAYKRQAMNLMNIVHLYNTLKENPNMDIVPRTFFFGAKASPSYYLAKETIKLINTVAYKINNDKSINDKIKIVFLENYRVSLAERIIPCADLSEQISTASKEASGTGNMKFMMNGAVTIATLDGANVEIRDAVGDDNIVTFGMTAEEVMNHEKYGGYCSRDYYNDDMRIKRIIDGIMGGQFGGYNNEFNNIYNSLINYNDEYFVLKDFDSYVKAQDKVNNLYKNRSKWMEMSITNIAHSGIFSSDNTIKEYANEIWNTKPINIK</sequence>
<dbReference type="InterPro" id="IPR035090">
    <property type="entry name" value="Pyridoxal_P_attach_site"/>
</dbReference>
<gene>
    <name evidence="13" type="ORF">SAMN02745207_03108</name>
</gene>
<keyword evidence="14" id="KW-1185">Reference proteome</keyword>
<keyword evidence="8 11" id="KW-0663">Pyridoxal phosphate</keyword>
<evidence type="ECO:0000313" key="14">
    <source>
        <dbReference type="Proteomes" id="UP000184447"/>
    </source>
</evidence>
<dbReference type="PANTHER" id="PTHR11468:SF3">
    <property type="entry name" value="GLYCOGEN PHOSPHORYLASE, LIVER FORM"/>
    <property type="match status" value="1"/>
</dbReference>
<comment type="catalytic activity">
    <reaction evidence="1 12">
        <text>[(1-&gt;4)-alpha-D-glucosyl](n) + phosphate = [(1-&gt;4)-alpha-D-glucosyl](n-1) + alpha-D-glucose 1-phosphate</text>
        <dbReference type="Rhea" id="RHEA:41732"/>
        <dbReference type="Rhea" id="RHEA-COMP:9584"/>
        <dbReference type="Rhea" id="RHEA-COMP:9586"/>
        <dbReference type="ChEBI" id="CHEBI:15444"/>
        <dbReference type="ChEBI" id="CHEBI:43474"/>
        <dbReference type="ChEBI" id="CHEBI:58601"/>
        <dbReference type="EC" id="2.4.1.1"/>
    </reaction>
</comment>
<dbReference type="CDD" id="cd04300">
    <property type="entry name" value="GT35_Glycogen_Phosphorylase"/>
    <property type="match status" value="1"/>
</dbReference>
<dbReference type="GO" id="GO:0005980">
    <property type="term" value="P:glycogen catabolic process"/>
    <property type="evidence" value="ECO:0007669"/>
    <property type="project" value="TreeGrafter"/>
</dbReference>
<keyword evidence="9 12" id="KW-0119">Carbohydrate metabolism</keyword>
<feature type="modified residue" description="N6-(pyridoxal phosphate)lysine" evidence="11">
    <location>
        <position position="680"/>
    </location>
</feature>
<dbReference type="EMBL" id="FQXM01000020">
    <property type="protein sequence ID" value="SHH90784.1"/>
    <property type="molecule type" value="Genomic_DNA"/>
</dbReference>
<dbReference type="InterPro" id="IPR011833">
    <property type="entry name" value="Glycg_phsphrylas"/>
</dbReference>
<evidence type="ECO:0000256" key="9">
    <source>
        <dbReference type="ARBA" id="ARBA00023277"/>
    </source>
</evidence>
<dbReference type="PROSITE" id="PS00102">
    <property type="entry name" value="PHOSPHORYLASE"/>
    <property type="match status" value="1"/>
</dbReference>
<protein>
    <recommendedName>
        <fullName evidence="12">Alpha-1,4 glucan phosphorylase</fullName>
        <ecNumber evidence="12">2.4.1.1</ecNumber>
    </recommendedName>
</protein>
<dbReference type="FunFam" id="3.40.50.2000:FF:000005">
    <property type="entry name" value="Alpha-1,4 glucan phosphorylase"/>
    <property type="match status" value="1"/>
</dbReference>
<reference evidence="13 14" key="1">
    <citation type="submission" date="2016-11" db="EMBL/GenBank/DDBJ databases">
        <authorList>
            <person name="Jaros S."/>
            <person name="Januszkiewicz K."/>
            <person name="Wedrychowicz H."/>
        </authorList>
    </citation>
    <scope>NUCLEOTIDE SEQUENCE [LARGE SCALE GENOMIC DNA]</scope>
    <source>
        <strain evidence="13 14">DSM 8605</strain>
    </source>
</reference>
<evidence type="ECO:0000256" key="11">
    <source>
        <dbReference type="PIRSR" id="PIRSR000460-1"/>
    </source>
</evidence>
<evidence type="ECO:0000256" key="3">
    <source>
        <dbReference type="ARBA" id="ARBA00006047"/>
    </source>
</evidence>
<comment type="function">
    <text evidence="12">Allosteric enzyme that catalyzes the rate-limiting step in glycogen catabolism, the phosphorolytic cleavage of glycogen to produce glucose-1-phosphate, and plays a central role in maintaining cellular and organismal glucose homeostasis.</text>
</comment>
<dbReference type="InterPro" id="IPR000811">
    <property type="entry name" value="Glyco_trans_35"/>
</dbReference>
<dbReference type="GO" id="GO:0030170">
    <property type="term" value="F:pyridoxal phosphate binding"/>
    <property type="evidence" value="ECO:0007669"/>
    <property type="project" value="InterPro"/>
</dbReference>
<name>A0A1M5WUK5_9CLOT</name>
<evidence type="ECO:0000256" key="7">
    <source>
        <dbReference type="ARBA" id="ARBA00022679"/>
    </source>
</evidence>
<evidence type="ECO:0000313" key="13">
    <source>
        <dbReference type="EMBL" id="SHH90784.1"/>
    </source>
</evidence>
<comment type="cofactor">
    <cofactor evidence="2 12">
        <name>pyridoxal 5'-phosphate</name>
        <dbReference type="ChEBI" id="CHEBI:597326"/>
    </cofactor>
</comment>
<dbReference type="Proteomes" id="UP000184447">
    <property type="component" value="Unassembled WGS sequence"/>
</dbReference>
<evidence type="ECO:0000256" key="2">
    <source>
        <dbReference type="ARBA" id="ARBA00001933"/>
    </source>
</evidence>
<dbReference type="STRING" id="1121316.SAMN02745207_03108"/>
<dbReference type="Pfam" id="PF00343">
    <property type="entry name" value="Phosphorylase"/>
    <property type="match status" value="1"/>
</dbReference>
<dbReference type="GO" id="GO:0008184">
    <property type="term" value="F:glycogen phosphorylase activity"/>
    <property type="evidence" value="ECO:0007669"/>
    <property type="project" value="InterPro"/>
</dbReference>
<keyword evidence="5" id="KW-0321">Glycogen metabolism</keyword>
<keyword evidence="4" id="KW-0597">Phosphoprotein</keyword>
<dbReference type="FunFam" id="3.40.50.2000:FF:000153">
    <property type="entry name" value="Alpha-1,4 glucan phosphorylase"/>
    <property type="match status" value="1"/>
</dbReference>
<organism evidence="13 14">
    <name type="scientific">Clostridium grantii DSM 8605</name>
    <dbReference type="NCBI Taxonomy" id="1121316"/>
    <lineage>
        <taxon>Bacteria</taxon>
        <taxon>Bacillati</taxon>
        <taxon>Bacillota</taxon>
        <taxon>Clostridia</taxon>
        <taxon>Eubacteriales</taxon>
        <taxon>Clostridiaceae</taxon>
        <taxon>Clostridium</taxon>
    </lineage>
</organism>
<evidence type="ECO:0000256" key="10">
    <source>
        <dbReference type="ARBA" id="ARBA00025174"/>
    </source>
</evidence>
<evidence type="ECO:0000256" key="1">
    <source>
        <dbReference type="ARBA" id="ARBA00001275"/>
    </source>
</evidence>
<dbReference type="SUPFAM" id="SSF53756">
    <property type="entry name" value="UDP-Glycosyltransferase/glycogen phosphorylase"/>
    <property type="match status" value="1"/>
</dbReference>
<evidence type="ECO:0000256" key="6">
    <source>
        <dbReference type="ARBA" id="ARBA00022676"/>
    </source>
</evidence>